<proteinExistence type="predicted"/>
<dbReference type="RefSeq" id="WP_087584820.1">
    <property type="nucleotide sequence ID" value="NZ_CABMKR010000006.1"/>
</dbReference>
<reference evidence="1 2" key="1">
    <citation type="submission" date="2017-04" db="EMBL/GenBank/DDBJ databases">
        <title>Complete genome of Campylobacter concisus ATCC 33237T and draft genomes for an additional eight well characterized C. concisus strains.</title>
        <authorList>
            <person name="Cornelius A.J."/>
            <person name="Miller W.G."/>
            <person name="Lastovica A.J."/>
            <person name="On S.L."/>
            <person name="French N.P."/>
            <person name="Vandenberg O."/>
            <person name="Biggs P.J."/>
        </authorList>
    </citation>
    <scope>NUCLEOTIDE SEQUENCE [LARGE SCALE GENOMIC DNA]</scope>
    <source>
        <strain evidence="1 2">Lasto28.99</strain>
    </source>
</reference>
<dbReference type="AlphaFoldDB" id="A0A1Y5MWD8"/>
<name>A0A1Y5MWD8_9BACT</name>
<dbReference type="Proteomes" id="UP000195967">
    <property type="component" value="Unassembled WGS sequence"/>
</dbReference>
<gene>
    <name evidence="1" type="ORF">B9N62_06300</name>
</gene>
<comment type="caution">
    <text evidence="1">The sequence shown here is derived from an EMBL/GenBank/DDBJ whole genome shotgun (WGS) entry which is preliminary data.</text>
</comment>
<organism evidence="1 2">
    <name type="scientific">Campylobacter concisus</name>
    <dbReference type="NCBI Taxonomy" id="199"/>
    <lineage>
        <taxon>Bacteria</taxon>
        <taxon>Pseudomonadati</taxon>
        <taxon>Campylobacterota</taxon>
        <taxon>Epsilonproteobacteria</taxon>
        <taxon>Campylobacterales</taxon>
        <taxon>Campylobacteraceae</taxon>
        <taxon>Campylobacter</taxon>
    </lineage>
</organism>
<sequence length="191" mass="22310">MTQDNKKVPFCLSDEDTKFLMDLGKEMLNQDTRSTAQPYGLTVQKKEIIITDEEFADNWTLFSEGDAVAEGLKQAKTYLIDEIHEKLIDADDDTQKLELAKELGILLNVDDDDDLQSYIRDREELRDYCYYPTMQRWVVDERMVFTFSDREAREYAKRGENYRTYGVYLGRSPIMSRLCEILLKIGEQAKG</sequence>
<accession>A0A1Y5MWD8</accession>
<evidence type="ECO:0000313" key="1">
    <source>
        <dbReference type="EMBL" id="OUT11594.1"/>
    </source>
</evidence>
<dbReference type="EMBL" id="NDYO01000006">
    <property type="protein sequence ID" value="OUT11594.1"/>
    <property type="molecule type" value="Genomic_DNA"/>
</dbReference>
<evidence type="ECO:0000313" key="2">
    <source>
        <dbReference type="Proteomes" id="UP000195967"/>
    </source>
</evidence>
<protein>
    <submittedName>
        <fullName evidence="1">Uncharacterized protein</fullName>
    </submittedName>
</protein>